<keyword evidence="4" id="KW-0804">Transcription</keyword>
<dbReference type="SUPFAM" id="SSF46785">
    <property type="entry name" value="Winged helix' DNA-binding domain"/>
    <property type="match status" value="1"/>
</dbReference>
<sequence length="295" mass="32336">MDYALIKAFVTIAQEGNLTRAAERLCITQPALSLQLKKLQLSLGLVLFKRTPRGMQLTDEGRRLLSSAEQALDSLTAFNSAASGLRGVIHGELKIGTIVDPEFLRLGSFLRLMANHHPGLSYELRQGISGSILREIELGTLDVAFTLGFPGLHELQSRFCVHRLADFNYRVIAPPSWRSLVKGKDWRGLASLPWIATPSDSAHHRLLSRVFAELSIEPNIVAKVDVESSMMDLVRSGVALALARDTLALRAAHEQGIVIADKVSIDASLGFVCRKDRIAEPPVQAAMDIVRAVWG</sequence>
<keyword evidence="2" id="KW-0805">Transcription regulation</keyword>
<comment type="similarity">
    <text evidence="1">Belongs to the LysR transcriptional regulatory family.</text>
</comment>
<dbReference type="EMBL" id="CP044222">
    <property type="protein sequence ID" value="QEW05750.1"/>
    <property type="molecule type" value="Genomic_DNA"/>
</dbReference>
<dbReference type="Gene3D" id="3.40.190.290">
    <property type="match status" value="1"/>
</dbReference>
<dbReference type="PROSITE" id="PS50931">
    <property type="entry name" value="HTH_LYSR"/>
    <property type="match status" value="1"/>
</dbReference>
<keyword evidence="7" id="KW-1185">Reference proteome</keyword>
<evidence type="ECO:0000256" key="1">
    <source>
        <dbReference type="ARBA" id="ARBA00009437"/>
    </source>
</evidence>
<dbReference type="RefSeq" id="WP_151053794.1">
    <property type="nucleotide sequence ID" value="NZ_CP044222.1"/>
</dbReference>
<evidence type="ECO:0000256" key="4">
    <source>
        <dbReference type="ARBA" id="ARBA00023163"/>
    </source>
</evidence>
<gene>
    <name evidence="6" type="ORF">F5I99_04180</name>
</gene>
<evidence type="ECO:0000313" key="6">
    <source>
        <dbReference type="EMBL" id="QEW05750.1"/>
    </source>
</evidence>
<dbReference type="InterPro" id="IPR036390">
    <property type="entry name" value="WH_DNA-bd_sf"/>
</dbReference>
<evidence type="ECO:0000313" key="7">
    <source>
        <dbReference type="Proteomes" id="UP000325606"/>
    </source>
</evidence>
<dbReference type="PANTHER" id="PTHR30126:SF40">
    <property type="entry name" value="HTH-TYPE TRANSCRIPTIONAL REGULATOR GLTR"/>
    <property type="match status" value="1"/>
</dbReference>
<dbReference type="FunFam" id="1.10.10.10:FF:000001">
    <property type="entry name" value="LysR family transcriptional regulator"/>
    <property type="match status" value="1"/>
</dbReference>
<proteinExistence type="inferred from homology"/>
<feature type="domain" description="HTH lysR-type" evidence="5">
    <location>
        <begin position="1"/>
        <end position="58"/>
    </location>
</feature>
<dbReference type="PANTHER" id="PTHR30126">
    <property type="entry name" value="HTH-TYPE TRANSCRIPTIONAL REGULATOR"/>
    <property type="match status" value="1"/>
</dbReference>
<keyword evidence="3" id="KW-0238">DNA-binding</keyword>
<dbReference type="PRINTS" id="PR00039">
    <property type="entry name" value="HTHLYSR"/>
</dbReference>
<dbReference type="CDD" id="cd05466">
    <property type="entry name" value="PBP2_LTTR_substrate"/>
    <property type="match status" value="1"/>
</dbReference>
<dbReference type="InterPro" id="IPR000847">
    <property type="entry name" value="LysR_HTH_N"/>
</dbReference>
<evidence type="ECO:0000259" key="5">
    <source>
        <dbReference type="PROSITE" id="PS50931"/>
    </source>
</evidence>
<evidence type="ECO:0000256" key="2">
    <source>
        <dbReference type="ARBA" id="ARBA00023015"/>
    </source>
</evidence>
<dbReference type="Pfam" id="PF00126">
    <property type="entry name" value="HTH_1"/>
    <property type="match status" value="1"/>
</dbReference>
<name>A0A5J6LBA8_9GAMM</name>
<accession>A0A5J6LBA8</accession>
<dbReference type="AlphaFoldDB" id="A0A5J6LBA8"/>
<dbReference type="GO" id="GO:0003700">
    <property type="term" value="F:DNA-binding transcription factor activity"/>
    <property type="evidence" value="ECO:0007669"/>
    <property type="project" value="InterPro"/>
</dbReference>
<dbReference type="InterPro" id="IPR005119">
    <property type="entry name" value="LysR_subst-bd"/>
</dbReference>
<dbReference type="KEGG" id="nik:F5I99_04180"/>
<evidence type="ECO:0000256" key="3">
    <source>
        <dbReference type="ARBA" id="ARBA00023125"/>
    </source>
</evidence>
<dbReference type="Proteomes" id="UP000325606">
    <property type="component" value="Chromosome"/>
</dbReference>
<protein>
    <submittedName>
        <fullName evidence="6">LysR family transcriptional regulator</fullName>
    </submittedName>
</protein>
<dbReference type="SUPFAM" id="SSF53850">
    <property type="entry name" value="Periplasmic binding protein-like II"/>
    <property type="match status" value="1"/>
</dbReference>
<reference evidence="6 7" key="1">
    <citation type="submission" date="2019-09" db="EMBL/GenBank/DDBJ databases">
        <title>Nitrincola iocasae sp. nov., a bacterium isolated from the sediment collected at a cold seep field in South China Sea.</title>
        <authorList>
            <person name="Zhang H."/>
            <person name="Wang H."/>
            <person name="Li C."/>
        </authorList>
    </citation>
    <scope>NUCLEOTIDE SEQUENCE [LARGE SCALE GENOMIC DNA]</scope>
    <source>
        <strain evidence="6 7">KXZD1103</strain>
    </source>
</reference>
<organism evidence="6 7">
    <name type="scientific">Nitrincola iocasae</name>
    <dbReference type="NCBI Taxonomy" id="2614693"/>
    <lineage>
        <taxon>Bacteria</taxon>
        <taxon>Pseudomonadati</taxon>
        <taxon>Pseudomonadota</taxon>
        <taxon>Gammaproteobacteria</taxon>
        <taxon>Oceanospirillales</taxon>
        <taxon>Oceanospirillaceae</taxon>
        <taxon>Nitrincola</taxon>
    </lineage>
</organism>
<dbReference type="Pfam" id="PF03466">
    <property type="entry name" value="LysR_substrate"/>
    <property type="match status" value="1"/>
</dbReference>
<dbReference type="GO" id="GO:0000976">
    <property type="term" value="F:transcription cis-regulatory region binding"/>
    <property type="evidence" value="ECO:0007669"/>
    <property type="project" value="TreeGrafter"/>
</dbReference>
<dbReference type="Gene3D" id="1.10.10.10">
    <property type="entry name" value="Winged helix-like DNA-binding domain superfamily/Winged helix DNA-binding domain"/>
    <property type="match status" value="1"/>
</dbReference>
<dbReference type="InterPro" id="IPR036388">
    <property type="entry name" value="WH-like_DNA-bd_sf"/>
</dbReference>